<reference evidence="1" key="1">
    <citation type="journal article" date="2023" name="Plant J.">
        <title>Genome sequences and population genomics provide insights into the demographic history, inbreeding, and mutation load of two 'living fossil' tree species of Dipteronia.</title>
        <authorList>
            <person name="Feng Y."/>
            <person name="Comes H.P."/>
            <person name="Chen J."/>
            <person name="Zhu S."/>
            <person name="Lu R."/>
            <person name="Zhang X."/>
            <person name="Li P."/>
            <person name="Qiu J."/>
            <person name="Olsen K.M."/>
            <person name="Qiu Y."/>
        </authorList>
    </citation>
    <scope>NUCLEOTIDE SEQUENCE</scope>
    <source>
        <strain evidence="1">KIB01</strain>
    </source>
</reference>
<gene>
    <name evidence="1" type="ORF">Ddye_026456</name>
</gene>
<evidence type="ECO:0000313" key="1">
    <source>
        <dbReference type="EMBL" id="KAK2638661.1"/>
    </source>
</evidence>
<dbReference type="EMBL" id="JANJYI010000008">
    <property type="protein sequence ID" value="KAK2638661.1"/>
    <property type="molecule type" value="Genomic_DNA"/>
</dbReference>
<dbReference type="Proteomes" id="UP001280121">
    <property type="component" value="Unassembled WGS sequence"/>
</dbReference>
<keyword evidence="2" id="KW-1185">Reference proteome</keyword>
<name>A0AAD9TMR3_9ROSI</name>
<sequence length="106" mass="12219">MSVDLGITELLEAVRALPDVLDAVVKREVSNLPGVLRSLMQEIQSTRGQSNQEHVDAYMSYLAKRQESDLNNYRHNLVLLSSEFYDWIDYGCGNRPGWGQPWWLYT</sequence>
<protein>
    <submittedName>
        <fullName evidence="1">Uncharacterized protein</fullName>
    </submittedName>
</protein>
<dbReference type="AlphaFoldDB" id="A0AAD9TMR3"/>
<proteinExistence type="predicted"/>
<organism evidence="1 2">
    <name type="scientific">Dipteronia dyeriana</name>
    <dbReference type="NCBI Taxonomy" id="168575"/>
    <lineage>
        <taxon>Eukaryota</taxon>
        <taxon>Viridiplantae</taxon>
        <taxon>Streptophyta</taxon>
        <taxon>Embryophyta</taxon>
        <taxon>Tracheophyta</taxon>
        <taxon>Spermatophyta</taxon>
        <taxon>Magnoliopsida</taxon>
        <taxon>eudicotyledons</taxon>
        <taxon>Gunneridae</taxon>
        <taxon>Pentapetalae</taxon>
        <taxon>rosids</taxon>
        <taxon>malvids</taxon>
        <taxon>Sapindales</taxon>
        <taxon>Sapindaceae</taxon>
        <taxon>Hippocastanoideae</taxon>
        <taxon>Acereae</taxon>
        <taxon>Dipteronia</taxon>
    </lineage>
</organism>
<accession>A0AAD9TMR3</accession>
<comment type="caution">
    <text evidence="1">The sequence shown here is derived from an EMBL/GenBank/DDBJ whole genome shotgun (WGS) entry which is preliminary data.</text>
</comment>
<evidence type="ECO:0000313" key="2">
    <source>
        <dbReference type="Proteomes" id="UP001280121"/>
    </source>
</evidence>